<dbReference type="AlphaFoldDB" id="A0A4Y2LTV5"/>
<gene>
    <name evidence="1" type="ORF">AVEN_96388_1</name>
</gene>
<evidence type="ECO:0000313" key="2">
    <source>
        <dbReference type="Proteomes" id="UP000499080"/>
    </source>
</evidence>
<name>A0A4Y2LTV5_ARAVE</name>
<sequence length="125" mass="14485">MRAGALSPTEGSHILLKSSDLRRIYLMRSRGDELFLHLLRVVVCLCILSQWRRQKALSFSYRGKPHSALKQRLETDLPHRRLGLMNSFASFEGRLSLHLNPAVGWRQWVLSFSYRENHILPSVTT</sequence>
<dbReference type="EMBL" id="BGPR01006349">
    <property type="protein sequence ID" value="GBN18198.1"/>
    <property type="molecule type" value="Genomic_DNA"/>
</dbReference>
<accession>A0A4Y2LTV5</accession>
<comment type="caution">
    <text evidence="1">The sequence shown here is derived from an EMBL/GenBank/DDBJ whole genome shotgun (WGS) entry which is preliminary data.</text>
</comment>
<protein>
    <submittedName>
        <fullName evidence="1">Uncharacterized protein</fullName>
    </submittedName>
</protein>
<evidence type="ECO:0000313" key="1">
    <source>
        <dbReference type="EMBL" id="GBN18198.1"/>
    </source>
</evidence>
<reference evidence="1 2" key="1">
    <citation type="journal article" date="2019" name="Sci. Rep.">
        <title>Orb-weaving spider Araneus ventricosus genome elucidates the spidroin gene catalogue.</title>
        <authorList>
            <person name="Kono N."/>
            <person name="Nakamura H."/>
            <person name="Ohtoshi R."/>
            <person name="Moran D.A.P."/>
            <person name="Shinohara A."/>
            <person name="Yoshida Y."/>
            <person name="Fujiwara M."/>
            <person name="Mori M."/>
            <person name="Tomita M."/>
            <person name="Arakawa K."/>
        </authorList>
    </citation>
    <scope>NUCLEOTIDE SEQUENCE [LARGE SCALE GENOMIC DNA]</scope>
</reference>
<organism evidence="1 2">
    <name type="scientific">Araneus ventricosus</name>
    <name type="common">Orbweaver spider</name>
    <name type="synonym">Epeira ventricosa</name>
    <dbReference type="NCBI Taxonomy" id="182803"/>
    <lineage>
        <taxon>Eukaryota</taxon>
        <taxon>Metazoa</taxon>
        <taxon>Ecdysozoa</taxon>
        <taxon>Arthropoda</taxon>
        <taxon>Chelicerata</taxon>
        <taxon>Arachnida</taxon>
        <taxon>Araneae</taxon>
        <taxon>Araneomorphae</taxon>
        <taxon>Entelegynae</taxon>
        <taxon>Araneoidea</taxon>
        <taxon>Araneidae</taxon>
        <taxon>Araneus</taxon>
    </lineage>
</organism>
<proteinExistence type="predicted"/>
<dbReference type="Proteomes" id="UP000499080">
    <property type="component" value="Unassembled WGS sequence"/>
</dbReference>
<keyword evidence="2" id="KW-1185">Reference proteome</keyword>